<evidence type="ECO:0000313" key="1">
    <source>
        <dbReference type="EMBL" id="CAK1580184.1"/>
    </source>
</evidence>
<keyword evidence="2" id="KW-1185">Reference proteome</keyword>
<proteinExistence type="predicted"/>
<name>A0AAV1KCC9_9NEOP</name>
<sequence length="77" mass="8625">MKLPTESECNLFVLSATSDCVSSNNFEVSAQISADFENSFFVKEYFKEYFDSVGTVSLQNNGVRNAFDSDRVIHNLA</sequence>
<dbReference type="Proteomes" id="UP001314205">
    <property type="component" value="Unassembled WGS sequence"/>
</dbReference>
<dbReference type="EMBL" id="CAVLGL010000013">
    <property type="protein sequence ID" value="CAK1580184.1"/>
    <property type="molecule type" value="Genomic_DNA"/>
</dbReference>
<evidence type="ECO:0000313" key="2">
    <source>
        <dbReference type="Proteomes" id="UP001314205"/>
    </source>
</evidence>
<organism evidence="1 2">
    <name type="scientific">Parnassius mnemosyne</name>
    <name type="common">clouded apollo</name>
    <dbReference type="NCBI Taxonomy" id="213953"/>
    <lineage>
        <taxon>Eukaryota</taxon>
        <taxon>Metazoa</taxon>
        <taxon>Ecdysozoa</taxon>
        <taxon>Arthropoda</taxon>
        <taxon>Hexapoda</taxon>
        <taxon>Insecta</taxon>
        <taxon>Pterygota</taxon>
        <taxon>Neoptera</taxon>
        <taxon>Endopterygota</taxon>
        <taxon>Lepidoptera</taxon>
        <taxon>Glossata</taxon>
        <taxon>Ditrysia</taxon>
        <taxon>Papilionoidea</taxon>
        <taxon>Papilionidae</taxon>
        <taxon>Parnassiinae</taxon>
        <taxon>Parnassini</taxon>
        <taxon>Parnassius</taxon>
        <taxon>Driopa</taxon>
    </lineage>
</organism>
<dbReference type="AlphaFoldDB" id="A0AAV1KCC9"/>
<accession>A0AAV1KCC9</accession>
<reference evidence="1 2" key="1">
    <citation type="submission" date="2023-11" db="EMBL/GenBank/DDBJ databases">
        <authorList>
            <person name="Hedman E."/>
            <person name="Englund M."/>
            <person name="Stromberg M."/>
            <person name="Nyberg Akerstrom W."/>
            <person name="Nylinder S."/>
            <person name="Jareborg N."/>
            <person name="Kallberg Y."/>
            <person name="Kronander E."/>
        </authorList>
    </citation>
    <scope>NUCLEOTIDE SEQUENCE [LARGE SCALE GENOMIC DNA]</scope>
</reference>
<comment type="caution">
    <text evidence="1">The sequence shown here is derived from an EMBL/GenBank/DDBJ whole genome shotgun (WGS) entry which is preliminary data.</text>
</comment>
<gene>
    <name evidence="1" type="ORF">PARMNEM_LOCUS2024</name>
</gene>
<protein>
    <submittedName>
        <fullName evidence="1">Uncharacterized protein</fullName>
    </submittedName>
</protein>